<dbReference type="GO" id="GO:0008745">
    <property type="term" value="F:N-acetylmuramoyl-L-alanine amidase activity"/>
    <property type="evidence" value="ECO:0007669"/>
    <property type="project" value="UniProtKB-EC"/>
</dbReference>
<sequence length="581" mass="64436">MEKRRIGRSLRKVILFTFILFTIFNTKVLAVEVPVVKRLEGKNRVETSIAVSREAFKDKANVAIIVGYDGEVDALTGTLLAQKKGAPILISDKKSLSDGLKNELKRLDSRDIFILGGTNVVSEGIEAELKALGLNVTRIRGERREETAINIANESIDGEVNEAFLSLGYGVYADALAIGPIAATKNAPLLLTKSNDIDPITLDYLKSLNIKKVNIIGGKNAVSDNVKKVLENMGISVVRISGSSREETAVSIANIYIKNPSKIFIANGYKYADAVVGGYLAAKENVPILLSDSNTLKEINREYIQKNKLDVNILGGKVSISDRVLRDIKIELGIIKEEIPSNIKELKEVIDRELKDINKNITIKYQGTLKMEELTKLIEEAFNDGSYISGVLNSISYTLSNTGSLSSITMDVSYLHTKAQEEYIDIEVDRIIKNIIKPGMIELQKVKTIHDYIIKNAVYSEKTNTSPHSAYTLLKDGKGVCQAYALATYKLLDAVGIDNYYVTGVANDGSGSEPHAWNLVRVDGRYYHMDVTWDDPEVVGGGNVLLYDYFLISQETLYRDHLMDKNSFPKAVDKRYEGKFK</sequence>
<keyword evidence="2" id="KW-0378">Hydrolase</keyword>
<dbReference type="Pfam" id="PF04122">
    <property type="entry name" value="CW_binding_2"/>
    <property type="match status" value="3"/>
</dbReference>
<dbReference type="AlphaFoldDB" id="A0A1U7M5Q6"/>
<dbReference type="InterPro" id="IPR038765">
    <property type="entry name" value="Papain-like_cys_pep_sf"/>
</dbReference>
<dbReference type="Pfam" id="PF01841">
    <property type="entry name" value="Transglut_core"/>
    <property type="match status" value="1"/>
</dbReference>
<dbReference type="Gene3D" id="3.40.50.12090">
    <property type="match status" value="2"/>
</dbReference>
<reference evidence="2 3" key="1">
    <citation type="submission" date="2016-02" db="EMBL/GenBank/DDBJ databases">
        <title>Genome sequence of Tissierella creatinophila DSM 6911.</title>
        <authorList>
            <person name="Poehlein A."/>
            <person name="Daniel R."/>
        </authorList>
    </citation>
    <scope>NUCLEOTIDE SEQUENCE [LARGE SCALE GENOMIC DNA]</scope>
    <source>
        <strain evidence="2 3">DSM 6911</strain>
    </source>
</reference>
<dbReference type="Gene3D" id="3.10.620.30">
    <property type="match status" value="1"/>
</dbReference>
<comment type="caution">
    <text evidence="2">The sequence shown here is derived from an EMBL/GenBank/DDBJ whole genome shotgun (WGS) entry which is preliminary data.</text>
</comment>
<proteinExistence type="predicted"/>
<organism evidence="2 3">
    <name type="scientific">Tissierella creatinophila DSM 6911</name>
    <dbReference type="NCBI Taxonomy" id="1123403"/>
    <lineage>
        <taxon>Bacteria</taxon>
        <taxon>Bacillati</taxon>
        <taxon>Bacillota</taxon>
        <taxon>Tissierellia</taxon>
        <taxon>Tissierellales</taxon>
        <taxon>Tissierellaceae</taxon>
        <taxon>Tissierella</taxon>
    </lineage>
</organism>
<evidence type="ECO:0000259" key="1">
    <source>
        <dbReference type="SMART" id="SM00460"/>
    </source>
</evidence>
<feature type="domain" description="Transglutaminase-like" evidence="1">
    <location>
        <begin position="473"/>
        <end position="533"/>
    </location>
</feature>
<keyword evidence="3" id="KW-1185">Reference proteome</keyword>
<evidence type="ECO:0000313" key="3">
    <source>
        <dbReference type="Proteomes" id="UP000186112"/>
    </source>
</evidence>
<dbReference type="SMART" id="SM00460">
    <property type="entry name" value="TGc"/>
    <property type="match status" value="1"/>
</dbReference>
<dbReference type="SUPFAM" id="SSF54001">
    <property type="entry name" value="Cysteine proteinases"/>
    <property type="match status" value="1"/>
</dbReference>
<dbReference type="PANTHER" id="PTHR30032:SF8">
    <property type="entry name" value="GERMINATION-SPECIFIC N-ACETYLMURAMOYL-L-ALANINE AMIDASE"/>
    <property type="match status" value="1"/>
</dbReference>
<dbReference type="Proteomes" id="UP000186112">
    <property type="component" value="Unassembled WGS sequence"/>
</dbReference>
<dbReference type="InterPro" id="IPR007253">
    <property type="entry name" value="Cell_wall-bd_2"/>
</dbReference>
<dbReference type="EC" id="3.5.1.28" evidence="2"/>
<name>A0A1U7M5Q6_TISCR</name>
<dbReference type="RefSeq" id="WP_075726520.1">
    <property type="nucleotide sequence ID" value="NZ_LTDM01000022.1"/>
</dbReference>
<dbReference type="OrthoDB" id="1817605at2"/>
<evidence type="ECO:0000313" key="2">
    <source>
        <dbReference type="EMBL" id="OLS02616.1"/>
    </source>
</evidence>
<dbReference type="EMBL" id="LTDM01000022">
    <property type="protein sequence ID" value="OLS02616.1"/>
    <property type="molecule type" value="Genomic_DNA"/>
</dbReference>
<dbReference type="PANTHER" id="PTHR30032">
    <property type="entry name" value="N-ACETYLMURAMOYL-L-ALANINE AMIDASE-RELATED"/>
    <property type="match status" value="1"/>
</dbReference>
<accession>A0A1U7M5Q6</accession>
<dbReference type="InterPro" id="IPR051922">
    <property type="entry name" value="Bact_Sporulation_Assoc"/>
</dbReference>
<protein>
    <submittedName>
        <fullName evidence="2">N-acetylmuramoyl-L-alanine amidase LytC</fullName>
        <ecNumber evidence="2">3.5.1.28</ecNumber>
    </submittedName>
</protein>
<dbReference type="InterPro" id="IPR002931">
    <property type="entry name" value="Transglutaminase-like"/>
</dbReference>
<gene>
    <name evidence="2" type="primary">lytC_1</name>
    <name evidence="2" type="ORF">TICRE_14170</name>
</gene>